<dbReference type="Gene3D" id="3.40.225.10">
    <property type="entry name" value="Class II aldolase/adducin N-terminal domain"/>
    <property type="match status" value="1"/>
</dbReference>
<accession>A0A831KDP8</accession>
<dbReference type="SMART" id="SM01007">
    <property type="entry name" value="Aldolase_II"/>
    <property type="match status" value="1"/>
</dbReference>
<dbReference type="Proteomes" id="UP000885822">
    <property type="component" value="Unassembled WGS sequence"/>
</dbReference>
<feature type="domain" description="Class II aldolase/adducin N-terminal" evidence="1">
    <location>
        <begin position="15"/>
        <end position="186"/>
    </location>
</feature>
<reference evidence="2" key="1">
    <citation type="journal article" date="2020" name="mSystems">
        <title>Genome- and Community-Level Interaction Insights into Carbon Utilization and Element Cycling Functions of Hydrothermarchaeota in Hydrothermal Sediment.</title>
        <authorList>
            <person name="Zhou Z."/>
            <person name="Liu Y."/>
            <person name="Xu W."/>
            <person name="Pan J."/>
            <person name="Luo Z.H."/>
            <person name="Li M."/>
        </authorList>
    </citation>
    <scope>NUCLEOTIDE SEQUENCE [LARGE SCALE GENOMIC DNA]</scope>
    <source>
        <strain evidence="2">HyVt-26</strain>
    </source>
</reference>
<evidence type="ECO:0000259" key="1">
    <source>
        <dbReference type="SMART" id="SM01007"/>
    </source>
</evidence>
<name>A0A831KDP8_9GAMM</name>
<dbReference type="SUPFAM" id="SSF53639">
    <property type="entry name" value="AraD/HMP-PK domain-like"/>
    <property type="match status" value="1"/>
</dbReference>
<comment type="caution">
    <text evidence="2">The sequence shown here is derived from an EMBL/GenBank/DDBJ whole genome shotgun (WGS) entry which is preliminary data.</text>
</comment>
<sequence>MEETAELRAWFAILRQLELVGRHPDRYLGYAYGNLSRRSRNGFIISCTQTSGKKILENTDFSLVTDIDIQANSLRSTGPCKPSSETLTHGVIYQALPAVGAVFHVHSPIIWKQTQKLGLPETYPAIEYGTPQMALAVAELVKRHMRNEGLVFSMGGHEDGIIACANTPEQAGLLLMKVLARANQLPMNPALSS</sequence>
<dbReference type="InterPro" id="IPR001303">
    <property type="entry name" value="Aldolase_II/adducin_N"/>
</dbReference>
<dbReference type="InterPro" id="IPR036409">
    <property type="entry name" value="Aldolase_II/adducin_N_sf"/>
</dbReference>
<organism evidence="2">
    <name type="scientific">Thiolapillus brandeum</name>
    <dbReference type="NCBI Taxonomy" id="1076588"/>
    <lineage>
        <taxon>Bacteria</taxon>
        <taxon>Pseudomonadati</taxon>
        <taxon>Pseudomonadota</taxon>
        <taxon>Gammaproteobacteria</taxon>
        <taxon>Chromatiales</taxon>
        <taxon>Sedimenticolaceae</taxon>
        <taxon>Thiolapillus</taxon>
    </lineage>
</organism>
<dbReference type="GO" id="GO:0005996">
    <property type="term" value="P:monosaccharide metabolic process"/>
    <property type="evidence" value="ECO:0007669"/>
    <property type="project" value="UniProtKB-ARBA"/>
</dbReference>
<gene>
    <name evidence="2" type="ORF">ENG92_05840</name>
</gene>
<dbReference type="AlphaFoldDB" id="A0A831KDP8"/>
<proteinExistence type="predicted"/>
<dbReference type="EMBL" id="DRCV01000259">
    <property type="protein sequence ID" value="HDK38519.1"/>
    <property type="molecule type" value="Genomic_DNA"/>
</dbReference>
<dbReference type="Pfam" id="PF00596">
    <property type="entry name" value="Aldolase_II"/>
    <property type="match status" value="1"/>
</dbReference>
<evidence type="ECO:0000313" key="2">
    <source>
        <dbReference type="EMBL" id="HDK38519.1"/>
    </source>
</evidence>
<protein>
    <submittedName>
        <fullName evidence="2">Class II aldolase/adducin family protein</fullName>
    </submittedName>
</protein>